<keyword evidence="3" id="KW-1185">Reference proteome</keyword>
<dbReference type="EMBL" id="POUC01000021">
    <property type="protein sequence ID" value="PNG23217.1"/>
    <property type="molecule type" value="Genomic_DNA"/>
</dbReference>
<dbReference type="OrthoDB" id="4104638at2"/>
<dbReference type="InterPro" id="IPR006342">
    <property type="entry name" value="FkbM_mtfrase"/>
</dbReference>
<sequence>MTVLHRMRNAGRRLGIDIARYPATWSGPQLVQLMEAHRVDAVLDVGANSGEYGVMLRQSGYRGRIVSFEPLAGPAKVLRRRAKSDPRWIVLPYALGDESGAATVNVAANAGASSSLLPMLDRHADAAPHARYIGTETVPLRRLDELWFEITKPGERVFLKLDVQGYEAHVLRGAGSYAKDCVGLQVETSFVPLYEDGLLISEALTLGQQELGLTLMATIPGFTDPRSGQMLQCDLVLFRSEEMERS</sequence>
<dbReference type="AlphaFoldDB" id="A0A2N8TW38"/>
<gene>
    <name evidence="2" type="ORF">C1J00_05225</name>
</gene>
<name>A0A2N8TW38_9ACTN</name>
<organism evidence="2 3">
    <name type="scientific">Streptomyces cahuitamycinicus</name>
    <dbReference type="NCBI Taxonomy" id="2070367"/>
    <lineage>
        <taxon>Bacteria</taxon>
        <taxon>Bacillati</taxon>
        <taxon>Actinomycetota</taxon>
        <taxon>Actinomycetes</taxon>
        <taxon>Kitasatosporales</taxon>
        <taxon>Streptomycetaceae</taxon>
        <taxon>Streptomyces</taxon>
    </lineage>
</organism>
<keyword evidence="2" id="KW-0808">Transferase</keyword>
<dbReference type="GO" id="GO:0008171">
    <property type="term" value="F:O-methyltransferase activity"/>
    <property type="evidence" value="ECO:0007669"/>
    <property type="project" value="TreeGrafter"/>
</dbReference>
<dbReference type="Pfam" id="PF05050">
    <property type="entry name" value="Methyltransf_21"/>
    <property type="match status" value="1"/>
</dbReference>
<keyword evidence="2" id="KW-0489">Methyltransferase</keyword>
<dbReference type="PANTHER" id="PTHR36973:SF4">
    <property type="entry name" value="NODULATION PROTEIN"/>
    <property type="match status" value="1"/>
</dbReference>
<dbReference type="SUPFAM" id="SSF53335">
    <property type="entry name" value="S-adenosyl-L-methionine-dependent methyltransferases"/>
    <property type="match status" value="1"/>
</dbReference>
<dbReference type="NCBIfam" id="TIGR01444">
    <property type="entry name" value="fkbM_fam"/>
    <property type="match status" value="1"/>
</dbReference>
<dbReference type="Gene3D" id="3.40.50.150">
    <property type="entry name" value="Vaccinia Virus protein VP39"/>
    <property type="match status" value="1"/>
</dbReference>
<accession>A0A2N8TW38</accession>
<feature type="domain" description="Methyltransferase FkbM" evidence="1">
    <location>
        <begin position="44"/>
        <end position="202"/>
    </location>
</feature>
<reference evidence="2 3" key="1">
    <citation type="submission" date="2018-01" db="EMBL/GenBank/DDBJ databases">
        <title>Draft genome sequence of Streptomyces sp. 13K301.</title>
        <authorList>
            <person name="Sahin N."/>
            <person name="Saygin H."/>
            <person name="Ay H."/>
        </authorList>
    </citation>
    <scope>NUCLEOTIDE SEQUENCE [LARGE SCALE GENOMIC DNA]</scope>
    <source>
        <strain evidence="2 3">13K301</strain>
    </source>
</reference>
<evidence type="ECO:0000313" key="3">
    <source>
        <dbReference type="Proteomes" id="UP000235943"/>
    </source>
</evidence>
<dbReference type="InterPro" id="IPR053188">
    <property type="entry name" value="FkbM_Methyltransferase"/>
</dbReference>
<dbReference type="GO" id="GO:0032259">
    <property type="term" value="P:methylation"/>
    <property type="evidence" value="ECO:0007669"/>
    <property type="project" value="UniProtKB-KW"/>
</dbReference>
<proteinExistence type="predicted"/>
<dbReference type="Proteomes" id="UP000235943">
    <property type="component" value="Unassembled WGS sequence"/>
</dbReference>
<comment type="caution">
    <text evidence="2">The sequence shown here is derived from an EMBL/GenBank/DDBJ whole genome shotgun (WGS) entry which is preliminary data.</text>
</comment>
<evidence type="ECO:0000313" key="2">
    <source>
        <dbReference type="EMBL" id="PNG23217.1"/>
    </source>
</evidence>
<dbReference type="PANTHER" id="PTHR36973">
    <property type="entry name" value="SLL1456 PROTEIN-RELATED"/>
    <property type="match status" value="1"/>
</dbReference>
<protein>
    <submittedName>
        <fullName evidence="2">FkbM family methyltransferase</fullName>
    </submittedName>
</protein>
<dbReference type="InterPro" id="IPR029063">
    <property type="entry name" value="SAM-dependent_MTases_sf"/>
</dbReference>
<evidence type="ECO:0000259" key="1">
    <source>
        <dbReference type="Pfam" id="PF05050"/>
    </source>
</evidence>